<sequence>MADENVKKDEETASPDKQEDRNADKTKLSDESKQETPSSAFVGFKVPAPFKKPAAFAPKKSSPKPAHPPPHQVKEGSPQKDVEERLEDPDDASEKQQPEPQDKGPTRTDGDVKTETADESKDSEETQQSNGDKPKPLHSKEIQSKKKPSPAENLQAPPLPYKEPAWSSVPDKPYSLEVLKNGCIVSKLELTGKPFYVFGRLDSCDVTLEHPSLSRYHAVVQFRGEGDGERERGFYLYDLGSTHGTWMNKMEVKPKVYYRLRVGYMIKFGGSSRMYVLQGPDEDQEDESEMTATELRDLHRQEREKSEQADTDDVTESRETYEEEMEEWRRKKKKKEKDVEEEGISWGMEDDAEEEEDERNPFSLELTDEKEAYYVKDPKKALKNFFEREGEELEYDVEEKGTSFHRQFYCRVRLPVEGPDGREQYAEATTSGKKKEAVLACALEACRLLDAYGVLRQQGYKSKRVRRNWEENDYYDSDEDTFTDRTGDVEKKRIRRMKKAGKDENVTHTYDSLLAQHEEVVQELRATEEKLAAARRKSDSEESEDPLEAFMSNMAAGSGLTKVEVSKLRLRLFELRKEEQRLQRLMKVAKPANLPQLSMTSSSGTGVATKKQPWRNLPMTGAMKGRHHTAARSKPQLAVPKPVQVPSTMDQEEEEDDDEDEVEETKVEPVAMETEQVLSSGLHTGTAATDRLHEEGEQSSVTAMDIPAASSQDTASKRPWEGDITEEQGGDQGAEEEFEDPKPQVPKKKKKPQSKPHPPMSKQYADDDPDYSMWVPPDNQSGDGKTSLNEKFGY</sequence>
<organism evidence="6 7">
    <name type="scientific">Branchiostoma lanceolatum</name>
    <name type="common">Common lancelet</name>
    <name type="synonym">Amphioxus lanceolatum</name>
    <dbReference type="NCBI Taxonomy" id="7740"/>
    <lineage>
        <taxon>Eukaryota</taxon>
        <taxon>Metazoa</taxon>
        <taxon>Chordata</taxon>
        <taxon>Cephalochordata</taxon>
        <taxon>Leptocardii</taxon>
        <taxon>Amphioxiformes</taxon>
        <taxon>Branchiostomatidae</taxon>
        <taxon>Branchiostoma</taxon>
    </lineage>
</organism>
<keyword evidence="7" id="KW-1185">Reference proteome</keyword>
<feature type="compositionally biased region" description="Polar residues" evidence="3">
    <location>
        <begin position="778"/>
        <end position="794"/>
    </location>
</feature>
<dbReference type="FunFam" id="2.60.200.20:FF:000054">
    <property type="entry name" value="Putative coiled-coil proteincoiled-coil protein"/>
    <property type="match status" value="1"/>
</dbReference>
<evidence type="ECO:0000256" key="1">
    <source>
        <dbReference type="PROSITE-ProRule" id="PRU00266"/>
    </source>
</evidence>
<dbReference type="SMART" id="SM00240">
    <property type="entry name" value="FHA"/>
    <property type="match status" value="1"/>
</dbReference>
<name>A0A8K0EN27_BRALA</name>
<feature type="compositionally biased region" description="Acidic residues" evidence="3">
    <location>
        <begin position="339"/>
        <end position="358"/>
    </location>
</feature>
<feature type="region of interest" description="Disordered" evidence="3">
    <location>
        <begin position="623"/>
        <end position="794"/>
    </location>
</feature>
<dbReference type="Pfam" id="PF00498">
    <property type="entry name" value="FHA"/>
    <property type="match status" value="1"/>
</dbReference>
<proteinExistence type="predicted"/>
<dbReference type="SUPFAM" id="SSF49879">
    <property type="entry name" value="SMAD/FHA domain"/>
    <property type="match status" value="1"/>
</dbReference>
<keyword evidence="1" id="KW-0694">RNA-binding</keyword>
<dbReference type="SUPFAM" id="SSF54768">
    <property type="entry name" value="dsRNA-binding domain-like"/>
    <property type="match status" value="1"/>
</dbReference>
<feature type="compositionally biased region" description="Basic and acidic residues" evidence="3">
    <location>
        <begin position="132"/>
        <end position="144"/>
    </location>
</feature>
<feature type="compositionally biased region" description="Acidic residues" evidence="3">
    <location>
        <begin position="650"/>
        <end position="663"/>
    </location>
</feature>
<dbReference type="InterPro" id="IPR014720">
    <property type="entry name" value="dsRBD_dom"/>
</dbReference>
<feature type="compositionally biased region" description="Basic and acidic residues" evidence="3">
    <location>
        <begin position="294"/>
        <end position="308"/>
    </location>
</feature>
<gene>
    <name evidence="6" type="primary">SLC4A1AP</name>
    <name evidence="6" type="ORF">BLAG_LOCUS17361</name>
</gene>
<dbReference type="Pfam" id="PF00035">
    <property type="entry name" value="dsrm"/>
    <property type="match status" value="1"/>
</dbReference>
<reference evidence="6" key="1">
    <citation type="submission" date="2022-01" db="EMBL/GenBank/DDBJ databases">
        <authorList>
            <person name="Braso-Vives M."/>
        </authorList>
    </citation>
    <scope>NUCLEOTIDE SEQUENCE</scope>
</reference>
<evidence type="ECO:0000256" key="3">
    <source>
        <dbReference type="SAM" id="MobiDB-lite"/>
    </source>
</evidence>
<feature type="domain" description="FHA" evidence="4">
    <location>
        <begin position="196"/>
        <end position="252"/>
    </location>
</feature>
<dbReference type="Gene3D" id="3.30.160.20">
    <property type="match status" value="1"/>
</dbReference>
<dbReference type="FunFam" id="3.30.160.20:FF:000088">
    <property type="entry name" value="Uncharacterized protein ZK632.2"/>
    <property type="match status" value="1"/>
</dbReference>
<feature type="compositionally biased region" description="Basic and acidic residues" evidence="3">
    <location>
        <begin position="72"/>
        <end position="83"/>
    </location>
</feature>
<feature type="compositionally biased region" description="Acidic residues" evidence="3">
    <location>
        <begin position="723"/>
        <end position="739"/>
    </location>
</feature>
<dbReference type="PROSITE" id="PS50006">
    <property type="entry name" value="FHA_DOMAIN"/>
    <property type="match status" value="1"/>
</dbReference>
<feature type="compositionally biased region" description="Acidic residues" evidence="3">
    <location>
        <begin position="280"/>
        <end position="289"/>
    </location>
</feature>
<dbReference type="CDD" id="cd22677">
    <property type="entry name" value="FHA_Kanadaptin"/>
    <property type="match status" value="1"/>
</dbReference>
<dbReference type="SMART" id="SM00358">
    <property type="entry name" value="DSRM"/>
    <property type="match status" value="1"/>
</dbReference>
<protein>
    <submittedName>
        <fullName evidence="6">SLC4A1AP protein</fullName>
    </submittedName>
</protein>
<dbReference type="PANTHER" id="PTHR23308">
    <property type="entry name" value="NUCLEAR INHIBITOR OF PROTEIN PHOSPHATASE-1"/>
    <property type="match status" value="1"/>
</dbReference>
<evidence type="ECO:0000313" key="6">
    <source>
        <dbReference type="EMBL" id="CAH1262183.1"/>
    </source>
</evidence>
<dbReference type="GO" id="GO:0003723">
    <property type="term" value="F:RNA binding"/>
    <property type="evidence" value="ECO:0007669"/>
    <property type="project" value="UniProtKB-UniRule"/>
</dbReference>
<dbReference type="EMBL" id="OV696689">
    <property type="protein sequence ID" value="CAH1262183.1"/>
    <property type="molecule type" value="Genomic_DNA"/>
</dbReference>
<feature type="region of interest" description="Disordered" evidence="3">
    <location>
        <begin position="277"/>
        <end position="364"/>
    </location>
</feature>
<dbReference type="AlphaFoldDB" id="A0A8K0EN27"/>
<feature type="compositionally biased region" description="Basic and acidic residues" evidence="3">
    <location>
        <begin position="92"/>
        <end position="124"/>
    </location>
</feature>
<evidence type="ECO:0000259" key="4">
    <source>
        <dbReference type="PROSITE" id="PS50006"/>
    </source>
</evidence>
<dbReference type="InterPro" id="IPR000253">
    <property type="entry name" value="FHA_dom"/>
</dbReference>
<dbReference type="CDD" id="cd19856">
    <property type="entry name" value="DSRM_Kanadaptin"/>
    <property type="match status" value="1"/>
</dbReference>
<dbReference type="InterPro" id="IPR050923">
    <property type="entry name" value="Cell_Proc_Reg/RNA_Proc"/>
</dbReference>
<keyword evidence="2" id="KW-0175">Coiled coil</keyword>
<feature type="coiled-coil region" evidence="2">
    <location>
        <begin position="510"/>
        <end position="585"/>
    </location>
</feature>
<dbReference type="Gene3D" id="2.60.200.20">
    <property type="match status" value="1"/>
</dbReference>
<evidence type="ECO:0000259" key="5">
    <source>
        <dbReference type="PROSITE" id="PS50137"/>
    </source>
</evidence>
<evidence type="ECO:0000313" key="7">
    <source>
        <dbReference type="Proteomes" id="UP000838412"/>
    </source>
</evidence>
<feature type="compositionally biased region" description="Polar residues" evidence="3">
    <location>
        <begin position="676"/>
        <end position="687"/>
    </location>
</feature>
<dbReference type="PROSITE" id="PS50137">
    <property type="entry name" value="DS_RBD"/>
    <property type="match status" value="1"/>
</dbReference>
<dbReference type="OrthoDB" id="433755at2759"/>
<feature type="domain" description="DRBM" evidence="5">
    <location>
        <begin position="377"/>
        <end position="451"/>
    </location>
</feature>
<feature type="compositionally biased region" description="Basic and acidic residues" evidence="3">
    <location>
        <begin position="1"/>
        <end position="34"/>
    </location>
</feature>
<dbReference type="InterPro" id="IPR008984">
    <property type="entry name" value="SMAD_FHA_dom_sf"/>
</dbReference>
<feature type="compositionally biased region" description="Low complexity" evidence="3">
    <location>
        <begin position="47"/>
        <end position="64"/>
    </location>
</feature>
<dbReference type="Proteomes" id="UP000838412">
    <property type="component" value="Chromosome 4"/>
</dbReference>
<feature type="compositionally biased region" description="Basic residues" evidence="3">
    <location>
        <begin position="745"/>
        <end position="754"/>
    </location>
</feature>
<feature type="region of interest" description="Disordered" evidence="3">
    <location>
        <begin position="1"/>
        <end position="164"/>
    </location>
</feature>
<accession>A0A8K0EN27</accession>
<evidence type="ECO:0000256" key="2">
    <source>
        <dbReference type="SAM" id="Coils"/>
    </source>
</evidence>